<sequence>MPDTAKNSDGMLDRPPGHSLSGRSSSQWRRSHCCRTGQLSSGKVHSSVGRGFGMVAEGRRVAGSTGHSAGGVTQSWSQYLLWNQAIADVIYPATENPGPAYMDLEDEELEKIAAAAGYSGSNIAVELANAVRAVTVGSEGKFSLQILDTRTRGWAVRNLKKSSVEPPPCLAFLAVTVLAAEEMGSDEDLAANAYYARLARLLQLSDKDNSLRNQYSRHAEYLWRCLNRWLEDLDGIRGLPTAYALSYRFVGLPMSQALVRHHDRRKFPSMFAQYGLSAGMRLAPEDLVQYLDAWLTSEGTSGTANLRKLWTQPESHDRLASIAAVELANWDGTVGSEIAVTLSSVGARAVVVANLRTGFMGESLDLFLGLRPLRSDMGGSMEVRAVNGAWLSLGFAPGTAGLWRTAYTEVIDFRSMLDGVVQVRHAGDDQSPIYRHPPRMVMPLIYDELQSGFVEAERLQLGVDALLLVRSAGTSRLAVGAVEEVENILRQFARPGFRKVESISGLPEGWVLFADVQMFGAPSASTRFNELVPMARNQLTIAGGLRIPSRIRKWSSLSPPEIRATAQSDTHLKVVLSGALGEMKIAECSSDSGALVLSLEELLLPEDDYQVALYCGNRTTPVQQATVRLRSSNNVDTQWDDAPRLVYSLASPLGVLSATEGDVGDRFVDGLNTEGTSNVPLTNSATAKITWTEPKVAVSPEKVEIGSPDPKSCVVTGAHRIQLPPALGGWAPKFIHGECTSCGLVKRYPGWLPSSGARRRVGGLQAVGDAPTVRVEELKEVHDHDVNWDAALDALMHLGGGSISSLQSIAMQLEGSALFVDNFIRAMETLGHVSIERDERGLPTRWEIAPSCLGQRADGAFRLSGFWPTAMRRDLEGFAAASGGELIRKRYARNPESTILRGVTDDAAEEFTVDAPVTVAVQSGWSILQVLPRLSEVGAALLRSTMPGFQTAARFDLASACWTPTSDVHKSGAYRIRRGFETLYVYRSDADVDNSTAAIAPVHLVKHLAANDRGKSLVSYHEKQELVILPQGCDLPGLFGRAAVAMAGRLPVSKDVAVKGRQRKCLIYRDIDRTSADLLVTLLST</sequence>
<dbReference type="STRING" id="1766.XA26_50260"/>
<protein>
    <submittedName>
        <fullName evidence="2">Uncharacterized protein</fullName>
    </submittedName>
</protein>
<evidence type="ECO:0000313" key="3">
    <source>
        <dbReference type="Proteomes" id="UP000057134"/>
    </source>
</evidence>
<dbReference type="Proteomes" id="UP000057134">
    <property type="component" value="Chromosome"/>
</dbReference>
<feature type="region of interest" description="Disordered" evidence="1">
    <location>
        <begin position="1"/>
        <end position="45"/>
    </location>
</feature>
<name>A0A0N9YGR0_MYCFO</name>
<accession>A0A0N9YGR0</accession>
<evidence type="ECO:0000313" key="2">
    <source>
        <dbReference type="EMBL" id="ALI28821.1"/>
    </source>
</evidence>
<organism evidence="2 3">
    <name type="scientific">Mycolicibacterium fortuitum</name>
    <name type="common">Mycobacterium fortuitum</name>
    <dbReference type="NCBI Taxonomy" id="1766"/>
    <lineage>
        <taxon>Bacteria</taxon>
        <taxon>Bacillati</taxon>
        <taxon>Actinomycetota</taxon>
        <taxon>Actinomycetes</taxon>
        <taxon>Mycobacteriales</taxon>
        <taxon>Mycobacteriaceae</taxon>
        <taxon>Mycolicibacterium</taxon>
    </lineage>
</organism>
<dbReference type="EMBL" id="CP011269">
    <property type="protein sequence ID" value="ALI28821.1"/>
    <property type="molecule type" value="Genomic_DNA"/>
</dbReference>
<dbReference type="KEGG" id="mft:XA26_50260"/>
<gene>
    <name evidence="2" type="ORF">XA26_50260</name>
</gene>
<dbReference type="AlphaFoldDB" id="A0A0N9YGR0"/>
<reference evidence="2 3" key="1">
    <citation type="journal article" date="2015" name="MBio">
        <title>Enzymatic Degradation of Phenazines Can Generate Energy and Protect Sensitive Organisms from Toxicity.</title>
        <authorList>
            <person name="Costa K.C."/>
            <person name="Bergkessel M."/>
            <person name="Saunders S."/>
            <person name="Korlach J."/>
            <person name="Newman D.K."/>
        </authorList>
    </citation>
    <scope>NUCLEOTIDE SEQUENCE [LARGE SCALE GENOMIC DNA]</scope>
    <source>
        <strain evidence="2 3">CT6</strain>
    </source>
</reference>
<keyword evidence="3" id="KW-1185">Reference proteome</keyword>
<dbReference type="PATRIC" id="fig|1766.6.peg.5002"/>
<proteinExistence type="predicted"/>
<evidence type="ECO:0000256" key="1">
    <source>
        <dbReference type="SAM" id="MobiDB-lite"/>
    </source>
</evidence>